<dbReference type="Proteomes" id="UP001501772">
    <property type="component" value="Unassembled WGS sequence"/>
</dbReference>
<gene>
    <name evidence="1" type="ORF">GCM10022289_24980</name>
</gene>
<organism evidence="1 2">
    <name type="scientific">Pedobacter jeongneungensis</name>
    <dbReference type="NCBI Taxonomy" id="947309"/>
    <lineage>
        <taxon>Bacteria</taxon>
        <taxon>Pseudomonadati</taxon>
        <taxon>Bacteroidota</taxon>
        <taxon>Sphingobacteriia</taxon>
        <taxon>Sphingobacteriales</taxon>
        <taxon>Sphingobacteriaceae</taxon>
        <taxon>Pedobacter</taxon>
    </lineage>
</organism>
<comment type="caution">
    <text evidence="1">The sequence shown here is derived from an EMBL/GenBank/DDBJ whole genome shotgun (WGS) entry which is preliminary data.</text>
</comment>
<reference evidence="2" key="1">
    <citation type="journal article" date="2019" name="Int. J. Syst. Evol. Microbiol.">
        <title>The Global Catalogue of Microorganisms (GCM) 10K type strain sequencing project: providing services to taxonomists for standard genome sequencing and annotation.</title>
        <authorList>
            <consortium name="The Broad Institute Genomics Platform"/>
            <consortium name="The Broad Institute Genome Sequencing Center for Infectious Disease"/>
            <person name="Wu L."/>
            <person name="Ma J."/>
        </authorList>
    </citation>
    <scope>NUCLEOTIDE SEQUENCE [LARGE SCALE GENOMIC DNA]</scope>
    <source>
        <strain evidence="2">JCM 17626</strain>
    </source>
</reference>
<evidence type="ECO:0000313" key="2">
    <source>
        <dbReference type="Proteomes" id="UP001501772"/>
    </source>
</evidence>
<keyword evidence="2" id="KW-1185">Reference proteome</keyword>
<dbReference type="EMBL" id="BAABBY010000006">
    <property type="protein sequence ID" value="GAA4205469.1"/>
    <property type="molecule type" value="Genomic_DNA"/>
</dbReference>
<proteinExistence type="predicted"/>
<protein>
    <submittedName>
        <fullName evidence="1">Uncharacterized protein</fullName>
    </submittedName>
</protein>
<name>A0ABP8BF90_9SPHI</name>
<accession>A0ABP8BF90</accession>
<evidence type="ECO:0000313" key="1">
    <source>
        <dbReference type="EMBL" id="GAA4205469.1"/>
    </source>
</evidence>
<sequence>MPLIIVLLYNLWPEIIIIPDGIKVKKQLSYVFYKWDDIIRYGTYSIESKSTGGDAGDMTNLIFFIYFRNWSKTFDITTYNFDKPHNAIIDLMNRFKFAEIGMNSNT</sequence>